<feature type="region of interest" description="Disordered" evidence="1">
    <location>
        <begin position="1"/>
        <end position="21"/>
    </location>
</feature>
<proteinExistence type="predicted"/>
<evidence type="ECO:0000313" key="3">
    <source>
        <dbReference type="Proteomes" id="UP000662572"/>
    </source>
</evidence>
<reference evidence="2" key="1">
    <citation type="journal article" date="2014" name="Int. J. Syst. Evol. Microbiol.">
        <title>Complete genome sequence of Corynebacterium casei LMG S-19264T (=DSM 44701T), isolated from a smear-ripened cheese.</title>
        <authorList>
            <consortium name="US DOE Joint Genome Institute (JGI-PGF)"/>
            <person name="Walter F."/>
            <person name="Albersmeier A."/>
            <person name="Kalinowski J."/>
            <person name="Ruckert C."/>
        </authorList>
    </citation>
    <scope>NUCLEOTIDE SEQUENCE</scope>
    <source>
        <strain evidence="2">KCTC 32296</strain>
    </source>
</reference>
<dbReference type="AlphaFoldDB" id="A0A918UYI6"/>
<sequence>MEMAGFITNGPLSEEAERGWSNHDAHWRQAYRGRPEHAERDYSDVQPAYRYGYELYNNNRNRPFEDIDEADLRAEWEARNSAVPWENARGAVRDAFTRGDIDHPQAFERATD</sequence>
<name>A0A918UYI6_9CAUL</name>
<comment type="caution">
    <text evidence="2">The sequence shown here is derived from an EMBL/GenBank/DDBJ whole genome shotgun (WGS) entry which is preliminary data.</text>
</comment>
<protein>
    <submittedName>
        <fullName evidence="2">Uncharacterized protein</fullName>
    </submittedName>
</protein>
<accession>A0A918UYI6</accession>
<organism evidence="2 3">
    <name type="scientific">Asticcacaulis endophyticus</name>
    <dbReference type="NCBI Taxonomy" id="1395890"/>
    <lineage>
        <taxon>Bacteria</taxon>
        <taxon>Pseudomonadati</taxon>
        <taxon>Pseudomonadota</taxon>
        <taxon>Alphaproteobacteria</taxon>
        <taxon>Caulobacterales</taxon>
        <taxon>Caulobacteraceae</taxon>
        <taxon>Asticcacaulis</taxon>
    </lineage>
</organism>
<reference evidence="2" key="2">
    <citation type="submission" date="2020-09" db="EMBL/GenBank/DDBJ databases">
        <authorList>
            <person name="Sun Q."/>
            <person name="Kim S."/>
        </authorList>
    </citation>
    <scope>NUCLEOTIDE SEQUENCE</scope>
    <source>
        <strain evidence="2">KCTC 32296</strain>
    </source>
</reference>
<evidence type="ECO:0000256" key="1">
    <source>
        <dbReference type="SAM" id="MobiDB-lite"/>
    </source>
</evidence>
<dbReference type="EMBL" id="BMZB01000006">
    <property type="protein sequence ID" value="GGZ43364.1"/>
    <property type="molecule type" value="Genomic_DNA"/>
</dbReference>
<evidence type="ECO:0000313" key="2">
    <source>
        <dbReference type="EMBL" id="GGZ43364.1"/>
    </source>
</evidence>
<keyword evidence="3" id="KW-1185">Reference proteome</keyword>
<gene>
    <name evidence="2" type="ORF">GCM10011273_32730</name>
</gene>
<dbReference type="Proteomes" id="UP000662572">
    <property type="component" value="Unassembled WGS sequence"/>
</dbReference>